<organism evidence="6 7">
    <name type="scientific">Gluconacetobacter sacchari</name>
    <dbReference type="NCBI Taxonomy" id="92759"/>
    <lineage>
        <taxon>Bacteria</taxon>
        <taxon>Pseudomonadati</taxon>
        <taxon>Pseudomonadota</taxon>
        <taxon>Alphaproteobacteria</taxon>
        <taxon>Acetobacterales</taxon>
        <taxon>Acetobacteraceae</taxon>
        <taxon>Gluconacetobacter</taxon>
    </lineage>
</organism>
<dbReference type="SUPFAM" id="SSF53590">
    <property type="entry name" value="Nucleoside hydrolase"/>
    <property type="match status" value="1"/>
</dbReference>
<evidence type="ECO:0000256" key="3">
    <source>
        <dbReference type="SAM" id="MobiDB-lite"/>
    </source>
</evidence>
<evidence type="ECO:0000259" key="5">
    <source>
        <dbReference type="Pfam" id="PF01156"/>
    </source>
</evidence>
<dbReference type="Proteomes" id="UP000589085">
    <property type="component" value="Unassembled WGS sequence"/>
</dbReference>
<evidence type="ECO:0000256" key="4">
    <source>
        <dbReference type="SAM" id="SignalP"/>
    </source>
</evidence>
<evidence type="ECO:0000256" key="2">
    <source>
        <dbReference type="ARBA" id="ARBA00023295"/>
    </source>
</evidence>
<feature type="signal peptide" evidence="4">
    <location>
        <begin position="1"/>
        <end position="37"/>
    </location>
</feature>
<dbReference type="EMBL" id="JABEQJ010000030">
    <property type="protein sequence ID" value="MBB2162060.1"/>
    <property type="molecule type" value="Genomic_DNA"/>
</dbReference>
<protein>
    <submittedName>
        <fullName evidence="6">Nucleoside hydrolase</fullName>
    </submittedName>
</protein>
<dbReference type="InterPro" id="IPR036452">
    <property type="entry name" value="Ribo_hydro-like"/>
</dbReference>
<dbReference type="RefSeq" id="WP_182998890.1">
    <property type="nucleotide sequence ID" value="NZ_JABEQJ010000030.1"/>
</dbReference>
<dbReference type="Gene3D" id="3.90.245.10">
    <property type="entry name" value="Ribonucleoside hydrolase-like"/>
    <property type="match status" value="1"/>
</dbReference>
<dbReference type="Pfam" id="PF01156">
    <property type="entry name" value="IU_nuc_hydro"/>
    <property type="match status" value="1"/>
</dbReference>
<feature type="domain" description="Inosine/uridine-preferring nucleoside hydrolase" evidence="5">
    <location>
        <begin position="46"/>
        <end position="366"/>
    </location>
</feature>
<dbReference type="GO" id="GO:0008477">
    <property type="term" value="F:purine nucleosidase activity"/>
    <property type="evidence" value="ECO:0007669"/>
    <property type="project" value="TreeGrafter"/>
</dbReference>
<evidence type="ECO:0000313" key="7">
    <source>
        <dbReference type="Proteomes" id="UP000589085"/>
    </source>
</evidence>
<keyword evidence="2" id="KW-0326">Glycosidase</keyword>
<dbReference type="AlphaFoldDB" id="A0A7W4NT92"/>
<sequence length="382" mass="40908">MKTAERKAAPAMRRGARAARHALAALCLAIGPASARASTDAPNYVFLDNDFSGPGETNIQSLYPLLTDPDVKLLGIGTVTGDAWRDEGTAHLLAFLKQTQCGLIPVYLGANRPLLRTRAEMSAWEAQYGPLLWKGAWQSASPRHAGHPDQPSLIPPMAEGPAPPLPKGPSAAQAMIEAVHRHPHEVTIIAAGPLTDLAEAIRLDDTFVSLARGLVFMGGLIDIDGAQVDLEKQHGHDFYTDFNMIFDPEAAHIVLTAPWASITNLGNVTLAVPLTQALRDGAAHGTTPLAAYFSRYARVGIPMWDELTAAVAIHPDLVTGSREATMDVETARGLFYGRAHARAPSLSPRDMPTVRIVTSVDMAAFYRLFAESFTAPSAACAR</sequence>
<dbReference type="InterPro" id="IPR023186">
    <property type="entry name" value="IUNH"/>
</dbReference>
<feature type="region of interest" description="Disordered" evidence="3">
    <location>
        <begin position="140"/>
        <end position="170"/>
    </location>
</feature>
<dbReference type="PANTHER" id="PTHR12304">
    <property type="entry name" value="INOSINE-URIDINE PREFERRING NUCLEOSIDE HYDROLASE"/>
    <property type="match status" value="1"/>
</dbReference>
<reference evidence="6 7" key="1">
    <citation type="submission" date="2020-04" db="EMBL/GenBank/DDBJ databases">
        <title>Description of novel Gluconacetobacter.</title>
        <authorList>
            <person name="Sombolestani A."/>
        </authorList>
    </citation>
    <scope>NUCLEOTIDE SEQUENCE [LARGE SCALE GENOMIC DNA]</scope>
    <source>
        <strain evidence="6 7">LMG 19747</strain>
    </source>
</reference>
<dbReference type="GO" id="GO:0006152">
    <property type="term" value="P:purine nucleoside catabolic process"/>
    <property type="evidence" value="ECO:0007669"/>
    <property type="project" value="TreeGrafter"/>
</dbReference>
<name>A0A7W4NT92_9PROT</name>
<dbReference type="InterPro" id="IPR001910">
    <property type="entry name" value="Inosine/uridine_hydrolase_dom"/>
</dbReference>
<keyword evidence="4" id="KW-0732">Signal</keyword>
<proteinExistence type="predicted"/>
<evidence type="ECO:0000313" key="6">
    <source>
        <dbReference type="EMBL" id="MBB2162060.1"/>
    </source>
</evidence>
<gene>
    <name evidence="6" type="ORF">HLH48_18165</name>
</gene>
<feature type="chain" id="PRO_5030837024" evidence="4">
    <location>
        <begin position="38"/>
        <end position="382"/>
    </location>
</feature>
<comment type="caution">
    <text evidence="6">The sequence shown here is derived from an EMBL/GenBank/DDBJ whole genome shotgun (WGS) entry which is preliminary data.</text>
</comment>
<accession>A0A7W4NT92</accession>
<evidence type="ECO:0000256" key="1">
    <source>
        <dbReference type="ARBA" id="ARBA00022801"/>
    </source>
</evidence>
<keyword evidence="1 6" id="KW-0378">Hydrolase</keyword>
<dbReference type="PANTHER" id="PTHR12304:SF25">
    <property type="entry name" value="INOSINE_URIDINE-PREFERRING NUCLEOSIDE HYDROLASE DOMAIN-CONTAINING PROTEIN"/>
    <property type="match status" value="1"/>
</dbReference>
<dbReference type="GO" id="GO:0005829">
    <property type="term" value="C:cytosol"/>
    <property type="evidence" value="ECO:0007669"/>
    <property type="project" value="TreeGrafter"/>
</dbReference>